<dbReference type="GO" id="GO:0008270">
    <property type="term" value="F:zinc ion binding"/>
    <property type="evidence" value="ECO:0007669"/>
    <property type="project" value="UniProtKB-KW"/>
</dbReference>
<dbReference type="PROSITE" id="PS50880">
    <property type="entry name" value="TOPRIM"/>
    <property type="match status" value="1"/>
</dbReference>
<dbReference type="Pfam" id="PF13662">
    <property type="entry name" value="Toprim_4"/>
    <property type="match status" value="1"/>
</dbReference>
<evidence type="ECO:0000256" key="2">
    <source>
        <dbReference type="ARBA" id="ARBA00022763"/>
    </source>
</evidence>
<evidence type="ECO:0000256" key="3">
    <source>
        <dbReference type="ARBA" id="ARBA00022771"/>
    </source>
</evidence>
<dbReference type="Pfam" id="PF21175">
    <property type="entry name" value="RecR_C"/>
    <property type="match status" value="1"/>
</dbReference>
<dbReference type="AlphaFoldDB" id="A0A554J917"/>
<dbReference type="HAMAP" id="MF_00017">
    <property type="entry name" value="RecR"/>
    <property type="match status" value="1"/>
</dbReference>
<reference evidence="8 9" key="1">
    <citation type="submission" date="2017-08" db="EMBL/GenBank/DDBJ databases">
        <title>Mechanisms for carbon and nitrogen cycling indicate functional differentiation within the Candidate Phyla Radiation.</title>
        <authorList>
            <person name="Danczak R.E."/>
            <person name="Johnston M.D."/>
            <person name="Kenah C."/>
            <person name="Slattery M."/>
            <person name="Wrighton K.C."/>
            <person name="Wilkins M.J."/>
        </authorList>
    </citation>
    <scope>NUCLEOTIDE SEQUENCE [LARGE SCALE GENOMIC DNA]</scope>
    <source>
        <strain evidence="8">Gr01-1014_85</strain>
    </source>
</reference>
<keyword evidence="1" id="KW-0479">Metal-binding</keyword>
<proteinExistence type="inferred from homology"/>
<dbReference type="InterPro" id="IPR000093">
    <property type="entry name" value="DNA_Rcmb_RecR"/>
</dbReference>
<feature type="domain" description="Toprim" evidence="7">
    <location>
        <begin position="54"/>
        <end position="152"/>
    </location>
</feature>
<name>A0A554J917_9BACT</name>
<dbReference type="InterPro" id="IPR023627">
    <property type="entry name" value="Rcmb_RecR"/>
</dbReference>
<dbReference type="InterPro" id="IPR006171">
    <property type="entry name" value="TOPRIM_dom"/>
</dbReference>
<keyword evidence="6" id="KW-0234">DNA repair</keyword>
<dbReference type="PANTHER" id="PTHR30446:SF0">
    <property type="entry name" value="RECOMBINATION PROTEIN RECR"/>
    <property type="match status" value="1"/>
</dbReference>
<keyword evidence="5" id="KW-0233">DNA recombination</keyword>
<dbReference type="Gene3D" id="3.40.1360.10">
    <property type="match status" value="1"/>
</dbReference>
<evidence type="ECO:0000259" key="7">
    <source>
        <dbReference type="PROSITE" id="PS50880"/>
    </source>
</evidence>
<evidence type="ECO:0000256" key="6">
    <source>
        <dbReference type="ARBA" id="ARBA00023204"/>
    </source>
</evidence>
<keyword evidence="4" id="KW-0862">Zinc</keyword>
<evidence type="ECO:0000313" key="9">
    <source>
        <dbReference type="Proteomes" id="UP000316253"/>
    </source>
</evidence>
<dbReference type="InterPro" id="IPR034137">
    <property type="entry name" value="TOPRIM_RecR"/>
</dbReference>
<dbReference type="GO" id="GO:0003677">
    <property type="term" value="F:DNA binding"/>
    <property type="evidence" value="ECO:0007669"/>
    <property type="project" value="InterPro"/>
</dbReference>
<dbReference type="SMART" id="SM00493">
    <property type="entry name" value="TOPRIM"/>
    <property type="match status" value="1"/>
</dbReference>
<feature type="non-terminal residue" evidence="8">
    <location>
        <position position="1"/>
    </location>
</feature>
<dbReference type="GO" id="GO:0006281">
    <property type="term" value="P:DNA repair"/>
    <property type="evidence" value="ECO:0007669"/>
    <property type="project" value="UniProtKB-KW"/>
</dbReference>
<evidence type="ECO:0000256" key="1">
    <source>
        <dbReference type="ARBA" id="ARBA00022723"/>
    </source>
</evidence>
<evidence type="ECO:0000256" key="4">
    <source>
        <dbReference type="ARBA" id="ARBA00022833"/>
    </source>
</evidence>
<protein>
    <submittedName>
        <fullName evidence="8">Recombination protein RecR</fullName>
    </submittedName>
</protein>
<dbReference type="EMBL" id="VMFD01000083">
    <property type="protein sequence ID" value="TSC64831.1"/>
    <property type="molecule type" value="Genomic_DNA"/>
</dbReference>
<dbReference type="NCBIfam" id="TIGR00615">
    <property type="entry name" value="recR"/>
    <property type="match status" value="1"/>
</dbReference>
<keyword evidence="2" id="KW-0227">DNA damage</keyword>
<evidence type="ECO:0000313" key="8">
    <source>
        <dbReference type="EMBL" id="TSC64831.1"/>
    </source>
</evidence>
<dbReference type="CDD" id="cd01025">
    <property type="entry name" value="TOPRIM_recR"/>
    <property type="match status" value="1"/>
</dbReference>
<gene>
    <name evidence="8" type="ORF">CEO22_689</name>
</gene>
<comment type="caution">
    <text evidence="8">The sequence shown here is derived from an EMBL/GenBank/DDBJ whole genome shotgun (WGS) entry which is preliminary data.</text>
</comment>
<dbReference type="GO" id="GO:0006310">
    <property type="term" value="P:DNA recombination"/>
    <property type="evidence" value="ECO:0007669"/>
    <property type="project" value="UniProtKB-KW"/>
</dbReference>
<dbReference type="SUPFAM" id="SSF111304">
    <property type="entry name" value="Recombination protein RecR"/>
    <property type="match status" value="1"/>
</dbReference>
<evidence type="ECO:0000256" key="5">
    <source>
        <dbReference type="ARBA" id="ARBA00023172"/>
    </source>
</evidence>
<dbReference type="Gene3D" id="6.10.250.240">
    <property type="match status" value="1"/>
</dbReference>
<sequence>LTFYLLNRPQYELDELGQALIALKQQLKRCASCFNYTQDETSCELCLDETRRIDQLLVVEQPLQLVNLESAGYRGRYHVLGGAISPLQGIGPDELTIIPLLDRLASSPTVTELILATNPTLEGEATALYIHREILKRPQLTLKVTRIARGLPIGGDLEYADSQTIERALAGRQSLE</sequence>
<keyword evidence="3" id="KW-0863">Zinc-finger</keyword>
<accession>A0A554J917</accession>
<dbReference type="Proteomes" id="UP000316253">
    <property type="component" value="Unassembled WGS sequence"/>
</dbReference>
<organism evidence="8 9">
    <name type="scientific">Candidatus Berkelbacteria bacterium Gr01-1014_85</name>
    <dbReference type="NCBI Taxonomy" id="2017150"/>
    <lineage>
        <taxon>Bacteria</taxon>
        <taxon>Candidatus Berkelbacteria</taxon>
    </lineage>
</organism>
<dbReference type="PANTHER" id="PTHR30446">
    <property type="entry name" value="RECOMBINATION PROTEIN RECR"/>
    <property type="match status" value="1"/>
</dbReference>